<dbReference type="GO" id="GO:0016787">
    <property type="term" value="F:hydrolase activity"/>
    <property type="evidence" value="ECO:0007669"/>
    <property type="project" value="UniProtKB-KW"/>
</dbReference>
<sequence length="354" mass="40382">MQDLGFNFIDSHIHQWDPLNTPHSARIAVKVFGRYPAVLDKVIRLVKPKELIESLGQTVYVTSPYLPQNYQQDLGPYQAEQVVHIEAHWHDDRDKGVIGETRFIESLPFDTTRTQLGAIVATADPRQSNFKKILKLHAKNSSRLRGIRRMGAVHEDRGILAWADQPHLYTDKKFLKGFEQLAQHQLSFEAWVYSTQLQDLIQLARQFPETSIVLDHLGTPAGIFGKVGKNTGLTQTGRDNIFYQWQEDIAELATCPNVYTKMSGLMMPVLGHQFHKNKRLATKQQMIDLLSPMILHALKSFGTYRVMFGSNFPMDKVSTSLVSLIDAYSDIVASYNASALKNIFYDNARQFYRL</sequence>
<evidence type="ECO:0000313" key="3">
    <source>
        <dbReference type="EMBL" id="HCM31481.1"/>
    </source>
</evidence>
<reference evidence="3 4" key="1">
    <citation type="journal article" date="2018" name="Nat. Biotechnol.">
        <title>A standardized bacterial taxonomy based on genome phylogeny substantially revises the tree of life.</title>
        <authorList>
            <person name="Parks D.H."/>
            <person name="Chuvochina M."/>
            <person name="Waite D.W."/>
            <person name="Rinke C."/>
            <person name="Skarshewski A."/>
            <person name="Chaumeil P.A."/>
            <person name="Hugenholtz P."/>
        </authorList>
    </citation>
    <scope>NUCLEOTIDE SEQUENCE [LARGE SCALE GENOMIC DNA]</scope>
    <source>
        <strain evidence="3">UBA10045</strain>
    </source>
</reference>
<gene>
    <name evidence="3" type="ORF">DIC32_07970</name>
</gene>
<comment type="similarity">
    <text evidence="1">Belongs to the metallo-dependent hydrolases superfamily.</text>
</comment>
<keyword evidence="3" id="KW-0378">Hydrolase</keyword>
<organism evidence="3 4">
    <name type="scientific">Acinetobacter radioresistens</name>
    <dbReference type="NCBI Taxonomy" id="40216"/>
    <lineage>
        <taxon>Bacteria</taxon>
        <taxon>Pseudomonadati</taxon>
        <taxon>Pseudomonadota</taxon>
        <taxon>Gammaproteobacteria</taxon>
        <taxon>Moraxellales</taxon>
        <taxon>Moraxellaceae</taxon>
        <taxon>Acinetobacter</taxon>
    </lineage>
</organism>
<dbReference type="EMBL" id="DPXL01000100">
    <property type="protein sequence ID" value="HCM31481.1"/>
    <property type="molecule type" value="Genomic_DNA"/>
</dbReference>
<dbReference type="SUPFAM" id="SSF51556">
    <property type="entry name" value="Metallo-dependent hydrolases"/>
    <property type="match status" value="1"/>
</dbReference>
<proteinExistence type="inferred from homology"/>
<name>A0A3D3G527_ACIRA</name>
<dbReference type="PANTHER" id="PTHR43569">
    <property type="entry name" value="AMIDOHYDROLASE"/>
    <property type="match status" value="1"/>
</dbReference>
<dbReference type="InterPro" id="IPR032466">
    <property type="entry name" value="Metal_Hydrolase"/>
</dbReference>
<feature type="domain" description="Amidohydrolase-related" evidence="2">
    <location>
        <begin position="140"/>
        <end position="354"/>
    </location>
</feature>
<evidence type="ECO:0000259" key="2">
    <source>
        <dbReference type="Pfam" id="PF04909"/>
    </source>
</evidence>
<dbReference type="PANTHER" id="PTHR43569:SF1">
    <property type="entry name" value="BLL3371 PROTEIN"/>
    <property type="match status" value="1"/>
</dbReference>
<dbReference type="AlphaFoldDB" id="A0A3D3G527"/>
<dbReference type="Gene3D" id="3.20.20.140">
    <property type="entry name" value="Metal-dependent hydrolases"/>
    <property type="match status" value="1"/>
</dbReference>
<protein>
    <submittedName>
        <fullName evidence="3">Amidohydrolase</fullName>
    </submittedName>
</protein>
<dbReference type="Pfam" id="PF04909">
    <property type="entry name" value="Amidohydro_2"/>
    <property type="match status" value="1"/>
</dbReference>
<dbReference type="RefSeq" id="WP_284908716.1">
    <property type="nucleotide sequence ID" value="NZ_JASPBZ010000008.1"/>
</dbReference>
<dbReference type="InterPro" id="IPR006680">
    <property type="entry name" value="Amidohydro-rel"/>
</dbReference>
<dbReference type="Proteomes" id="UP000262257">
    <property type="component" value="Unassembled WGS sequence"/>
</dbReference>
<dbReference type="InterPro" id="IPR052350">
    <property type="entry name" value="Metallo-dep_Lactonases"/>
</dbReference>
<comment type="caution">
    <text evidence="3">The sequence shown here is derived from an EMBL/GenBank/DDBJ whole genome shotgun (WGS) entry which is preliminary data.</text>
</comment>
<evidence type="ECO:0000256" key="1">
    <source>
        <dbReference type="ARBA" id="ARBA00038310"/>
    </source>
</evidence>
<evidence type="ECO:0000313" key="4">
    <source>
        <dbReference type="Proteomes" id="UP000262257"/>
    </source>
</evidence>
<accession>A0A3D3G527</accession>